<comment type="subcellular location">
    <subcellularLocation>
        <location evidence="1 9">Cytoplasm</location>
    </subcellularLocation>
</comment>
<dbReference type="PRINTS" id="PR00471">
    <property type="entry name" value="ACETATEKNASE"/>
</dbReference>
<proteinExistence type="inferred from homology"/>
<evidence type="ECO:0000256" key="7">
    <source>
        <dbReference type="ARBA" id="ARBA00022840"/>
    </source>
</evidence>
<dbReference type="GO" id="GO:0005737">
    <property type="term" value="C:cytoplasm"/>
    <property type="evidence" value="ECO:0007669"/>
    <property type="project" value="UniProtKB-SubCell"/>
</dbReference>
<dbReference type="EC" id="2.7.2.7" evidence="9"/>
<dbReference type="InterPro" id="IPR023865">
    <property type="entry name" value="Aliphatic_acid_kinase_CS"/>
</dbReference>
<dbReference type="HAMAP" id="MF_00542">
    <property type="entry name" value="Butyrate_kinase"/>
    <property type="match status" value="1"/>
</dbReference>
<evidence type="ECO:0000256" key="4">
    <source>
        <dbReference type="ARBA" id="ARBA00022679"/>
    </source>
</evidence>
<comment type="caution">
    <text evidence="11">The sequence shown here is derived from an EMBL/GenBank/DDBJ whole genome shotgun (WGS) entry which is preliminary data.</text>
</comment>
<reference evidence="11 12" key="1">
    <citation type="submission" date="2020-08" db="EMBL/GenBank/DDBJ databases">
        <title>Genomic Encyclopedia of Type Strains, Phase IV (KMG-IV): sequencing the most valuable type-strain genomes for metagenomic binning, comparative biology and taxonomic classification.</title>
        <authorList>
            <person name="Goeker M."/>
        </authorList>
    </citation>
    <scope>NUCLEOTIDE SEQUENCE [LARGE SCALE GENOMIC DNA]</scope>
    <source>
        <strain evidence="11 12">DSM 11805</strain>
    </source>
</reference>
<dbReference type="EMBL" id="JACHON010000001">
    <property type="protein sequence ID" value="MBB6511737.1"/>
    <property type="molecule type" value="Genomic_DNA"/>
</dbReference>
<evidence type="ECO:0000256" key="5">
    <source>
        <dbReference type="ARBA" id="ARBA00022741"/>
    </source>
</evidence>
<comment type="similarity">
    <text evidence="2 9 10">Belongs to the acetokinase family.</text>
</comment>
<evidence type="ECO:0000256" key="8">
    <source>
        <dbReference type="ARBA" id="ARBA00048596"/>
    </source>
</evidence>
<evidence type="ECO:0000256" key="10">
    <source>
        <dbReference type="RuleBase" id="RU003835"/>
    </source>
</evidence>
<dbReference type="GO" id="GO:0006083">
    <property type="term" value="P:acetate metabolic process"/>
    <property type="evidence" value="ECO:0007669"/>
    <property type="project" value="TreeGrafter"/>
</dbReference>
<keyword evidence="3 9" id="KW-0963">Cytoplasm</keyword>
<dbReference type="PROSITE" id="PS01076">
    <property type="entry name" value="ACETATE_KINASE_2"/>
    <property type="match status" value="1"/>
</dbReference>
<organism evidence="11 12">
    <name type="scientific">Gracilibacillus halotolerans</name>
    <dbReference type="NCBI Taxonomy" id="74386"/>
    <lineage>
        <taxon>Bacteria</taxon>
        <taxon>Bacillati</taxon>
        <taxon>Bacillota</taxon>
        <taxon>Bacilli</taxon>
        <taxon>Bacillales</taxon>
        <taxon>Bacillaceae</taxon>
        <taxon>Gracilibacillus</taxon>
    </lineage>
</organism>
<evidence type="ECO:0000313" key="12">
    <source>
        <dbReference type="Proteomes" id="UP000572212"/>
    </source>
</evidence>
<keyword evidence="6 9" id="KW-0418">Kinase</keyword>
<dbReference type="PIRSF" id="PIRSF036458">
    <property type="entry name" value="Butyrate_kin"/>
    <property type="match status" value="1"/>
</dbReference>
<keyword evidence="7 9" id="KW-0067">ATP-binding</keyword>
<gene>
    <name evidence="9" type="primary">buk</name>
    <name evidence="11" type="ORF">GGQ92_000504</name>
</gene>
<dbReference type="GO" id="GO:0047761">
    <property type="term" value="F:butyrate kinase activity"/>
    <property type="evidence" value="ECO:0007669"/>
    <property type="project" value="UniProtKB-UniRule"/>
</dbReference>
<dbReference type="CDD" id="cd24011">
    <property type="entry name" value="ASKHA_NBD_BK"/>
    <property type="match status" value="1"/>
</dbReference>
<name>A0A841RIP4_9BACI</name>
<dbReference type="InterPro" id="IPR011245">
    <property type="entry name" value="Butyrate_kin"/>
</dbReference>
<dbReference type="NCBIfam" id="TIGR02707">
    <property type="entry name" value="butyr_kinase"/>
    <property type="match status" value="1"/>
</dbReference>
<dbReference type="PANTHER" id="PTHR21060">
    <property type="entry name" value="ACETATE KINASE"/>
    <property type="match status" value="1"/>
</dbReference>
<evidence type="ECO:0000256" key="1">
    <source>
        <dbReference type="ARBA" id="ARBA00004496"/>
    </source>
</evidence>
<keyword evidence="5 9" id="KW-0547">Nucleotide-binding</keyword>
<keyword evidence="12" id="KW-1185">Reference proteome</keyword>
<keyword evidence="4 9" id="KW-0808">Transferase</keyword>
<dbReference type="GO" id="GO:0008776">
    <property type="term" value="F:acetate kinase activity"/>
    <property type="evidence" value="ECO:0007669"/>
    <property type="project" value="TreeGrafter"/>
</dbReference>
<dbReference type="AlphaFoldDB" id="A0A841RIP4"/>
<accession>A0A841RIP4</accession>
<dbReference type="PANTHER" id="PTHR21060:SF3">
    <property type="entry name" value="BUTYRATE KINASE 2-RELATED"/>
    <property type="match status" value="1"/>
</dbReference>
<dbReference type="InterPro" id="IPR000890">
    <property type="entry name" value="Aliphatic_acid_kin_short-chain"/>
</dbReference>
<comment type="catalytic activity">
    <reaction evidence="8 9">
        <text>butanoate + ATP = butanoyl phosphate + ADP</text>
        <dbReference type="Rhea" id="RHEA:13585"/>
        <dbReference type="ChEBI" id="CHEBI:17968"/>
        <dbReference type="ChEBI" id="CHEBI:30616"/>
        <dbReference type="ChEBI" id="CHEBI:58079"/>
        <dbReference type="ChEBI" id="CHEBI:456216"/>
        <dbReference type="EC" id="2.7.2.7"/>
    </reaction>
</comment>
<evidence type="ECO:0000256" key="2">
    <source>
        <dbReference type="ARBA" id="ARBA00008748"/>
    </source>
</evidence>
<protein>
    <recommendedName>
        <fullName evidence="9">Probable butyrate kinase</fullName>
        <shortName evidence="9">BK</shortName>
        <ecNumber evidence="9">2.7.2.7</ecNumber>
    </recommendedName>
    <alternativeName>
        <fullName evidence="9">Branched-chain carboxylic acid kinase</fullName>
    </alternativeName>
</protein>
<dbReference type="InterPro" id="IPR043129">
    <property type="entry name" value="ATPase_NBD"/>
</dbReference>
<evidence type="ECO:0000256" key="9">
    <source>
        <dbReference type="HAMAP-Rule" id="MF_00542"/>
    </source>
</evidence>
<dbReference type="SUPFAM" id="SSF53067">
    <property type="entry name" value="Actin-like ATPase domain"/>
    <property type="match status" value="2"/>
</dbReference>
<evidence type="ECO:0000313" key="11">
    <source>
        <dbReference type="EMBL" id="MBB6511737.1"/>
    </source>
</evidence>
<dbReference type="GO" id="GO:0005524">
    <property type="term" value="F:ATP binding"/>
    <property type="evidence" value="ECO:0007669"/>
    <property type="project" value="UniProtKB-KW"/>
</dbReference>
<dbReference type="Pfam" id="PF00871">
    <property type="entry name" value="Acetate_kinase"/>
    <property type="match status" value="1"/>
</dbReference>
<evidence type="ECO:0000256" key="6">
    <source>
        <dbReference type="ARBA" id="ARBA00022777"/>
    </source>
</evidence>
<dbReference type="Gene3D" id="3.30.420.40">
    <property type="match status" value="2"/>
</dbReference>
<dbReference type="NCBIfam" id="NF002834">
    <property type="entry name" value="PRK03011.1-5"/>
    <property type="match status" value="1"/>
</dbReference>
<evidence type="ECO:0000256" key="3">
    <source>
        <dbReference type="ARBA" id="ARBA00022490"/>
    </source>
</evidence>
<dbReference type="Proteomes" id="UP000572212">
    <property type="component" value="Unassembled WGS sequence"/>
</dbReference>
<sequence>MMEEIRIVKDSFRILVVNPLIDYTKYGIFENDTSLYEWDVPVKKEWEKLSIHEQAKYRTKSIINHIEDIGIGLTSIDAVCGRGGLLRPISGGTYRINEKMINDLEQARYGFHVSNFGALIANKIEEKLNIPSYIADPVVVDEMMDLAKSTGLPKRKRKSIFHALNQKSVAREIASQLNANYDDLCFVIAHLGGGVTVGAHQYGRVIDVNNGFDGEGPMSFERAGSIPNHHLIDMCFLEGKTEKQIKQKIIFESGLKSYLEIQDFDELDRAYAERQKETEEVFDILAYQVSKEIGKMSAALSGNVNAIGLTGNLANYSYLTDKIINQTSWIADVYIMPGENVLSSLYQAAYRVLTEQEQAIQY</sequence>